<keyword evidence="2" id="KW-0418">Kinase</keyword>
<keyword evidence="1" id="KW-0732">Signal</keyword>
<feature type="signal peptide" evidence="1">
    <location>
        <begin position="1"/>
        <end position="21"/>
    </location>
</feature>
<dbReference type="GO" id="GO:0016301">
    <property type="term" value="F:kinase activity"/>
    <property type="evidence" value="ECO:0007669"/>
    <property type="project" value="UniProtKB-KW"/>
</dbReference>
<name>Q22UR2_TETTS</name>
<dbReference type="RefSeq" id="XP_001009309.2">
    <property type="nucleotide sequence ID" value="XM_001009309.2"/>
</dbReference>
<accession>Q22UR2</accession>
<proteinExistence type="predicted"/>
<protein>
    <submittedName>
        <fullName evidence="2">Kinase domain protein</fullName>
    </submittedName>
</protein>
<dbReference type="EMBL" id="GG662825">
    <property type="protein sequence ID" value="EAR89064.2"/>
    <property type="molecule type" value="Genomic_DNA"/>
</dbReference>
<dbReference type="GeneID" id="7834441"/>
<dbReference type="Proteomes" id="UP000009168">
    <property type="component" value="Unassembled WGS sequence"/>
</dbReference>
<evidence type="ECO:0000256" key="1">
    <source>
        <dbReference type="SAM" id="SignalP"/>
    </source>
</evidence>
<feature type="chain" id="PRO_5004201112" evidence="1">
    <location>
        <begin position="22"/>
        <end position="1800"/>
    </location>
</feature>
<organism evidence="2 3">
    <name type="scientific">Tetrahymena thermophila (strain SB210)</name>
    <dbReference type="NCBI Taxonomy" id="312017"/>
    <lineage>
        <taxon>Eukaryota</taxon>
        <taxon>Sar</taxon>
        <taxon>Alveolata</taxon>
        <taxon>Ciliophora</taxon>
        <taxon>Intramacronucleata</taxon>
        <taxon>Oligohymenophorea</taxon>
        <taxon>Hymenostomatida</taxon>
        <taxon>Tetrahymenina</taxon>
        <taxon>Tetrahymenidae</taxon>
        <taxon>Tetrahymena</taxon>
    </lineage>
</organism>
<evidence type="ECO:0000313" key="3">
    <source>
        <dbReference type="Proteomes" id="UP000009168"/>
    </source>
</evidence>
<gene>
    <name evidence="2" type="ORF">TTHERM_00848170</name>
</gene>
<keyword evidence="2" id="KW-0808">Transferase</keyword>
<evidence type="ECO:0000313" key="2">
    <source>
        <dbReference type="EMBL" id="EAR89064.2"/>
    </source>
</evidence>
<sequence length="1800" mass="206169">MKLFVNAATIILFSIIQISLSQSLQQFSSIYSSTYSNKVDTLDRINQIQFIEVASKKGFVFATAEAEGLIILDSNNNNKLIFQGKLSGPLNQAIAVTSDGQHVFISMNNTFYAYQFLYSDNSYNLYQYYQNQTDVSQIQRIQVLENENRVIIAHLSGLLTLVDISKRDNQIISILANYTVQSTLRGLKITKDMLWVIIADYNYGLMVFYWQDQTKAQTSLNLINVAISPSVSPSYFVITQDGRYVMIMEYWDGFSIIDLYPIQQKYIQNQFTNFTVDTPPLVVPHWWVDHDTSPDSLAITMTNDENYVMVGQRSVGIYIIDISNKLNPKLFQIISAPLDSLSLILSKDSQQQYLYYSNGNSLLAFKKSEPNLNLDVPNILNVQKSTSVNAGNSKWRWTGAVEINNQFLFQSSYDQGLAIMDLRVSPQLMTSAYQIPVQTSGASVDQFILFGRNDIYLAVPIQTQTTMMNIYNITDRTNPVLIQSLPSDDPSYSYSMDMSDDETLFVFDNNFSFVLFNSTTIGKFTQISQWQFQNGIFGGIANGLIISHDSNYIVAVERASVICVVDISNKKNPQLASFSRTNGGENIIKAKYGVNKKYAFIVQGLYGIDVIDMTQLPQIKVVSRVQTQGYSNFMSLIQNNTYALVSQLDIGEISLVNYTDITQPKVVSTFQYVNEHATSVCASPIDDYFYIISQSGLRAVPLKSNTYIHTEIQQVLNANTGSPQLIHLSKYQSLLVGQQINYQFQILLPTPGIQITNVYYIEYGQLQSLPYWMNYNPIQQTLSLNIVKDSLGQNYDTSKRNQLIQNTIVVQSNIPVLASDLVFTKAVHGVDQSLDQANQILNYFHNIGLLDKSDFVTSVFQYQKPLGINLNGINFSDQLLNNIKLVLQNSVTLNPIYFNTQSSLNIYLNPPQNQGSQLLYYISALQSRVYMFLTIDLQYGMFVNKNYNGLISSTTSARNQLQLEGDPQVLNACLNNKIEVFIHGIQNVNSTSKIQEILQLVNITVQLQDNTNYDIIQNFTINQASFFRFRDRLVLNPNPNMNLQDQVNSQFSNGKLEIKTPISIEFSQSSFIIIDSQTDHSLPLTYNAYLIQDGQYISIPSNFWLQFSPSLLKFTGQCSYSEFNNKYCFFLNVTDQYSVASDTFCVVTNQIPFLIILNLVFQILGPIIFVLGLYKYQNIFYNWIYAQKNLYSTEIAKINHTFYHRTIFIGQNMQIANEIFTKFINEFNQGRISISESPQPEDQTNVNDIEHSQIQDKAKEMAKKNISQELNLSRDFQKKITDLAKTPNQKQTKIEQTYLSQRDSSLLFEKFITDLLNNDISFRFDGEVQFVTSYKEQLKSKSNLLRLSIRSLLARHLLEKDKVTTKAYNFLKQYSLDQKKYTKNDWYKHYVHINHMEEDEDNDEANLSILPMSRIAATPSNLNQNFNSNNNNINLQRKSNNCNIPQLAIKKESFDLILNTINIVEGEENTAQEANQQELPVRNKKTSISIKVIQKQTRSKLFLMINRHLLKEILFADTLGLVNPSPSRYRPCSGESIHLEEHEIASVRAFTKANKSYLSGLRRIFKLEYVPLASYENRKLPQWLDYTSKQDLFLLKGCPTIEDQSEILLRFYSQKQFILKQFLIKIEQDKTENNQLNRIFFQKQLNNSQNNIQTQLRFGHSKYYSENNQDQHSVAGTPNPQKSILNSNQNFFKGIQKSTFQATALNLNQNYLGESQSNADDEIISMEGEDIQENGLKGSNLKSNYQIQSQDIILSQKNTARTKQDEQLECQDNKINKYSFDVLNIKTNRQAEEQNEEQNE</sequence>
<keyword evidence="3" id="KW-1185">Reference proteome</keyword>
<dbReference type="KEGG" id="tet:TTHERM_00848170"/>
<dbReference type="SUPFAM" id="SSF101908">
    <property type="entry name" value="Putative isomerase YbhE"/>
    <property type="match status" value="2"/>
</dbReference>
<reference evidence="3" key="1">
    <citation type="journal article" date="2006" name="PLoS Biol.">
        <title>Macronuclear genome sequence of the ciliate Tetrahymena thermophila, a model eukaryote.</title>
        <authorList>
            <person name="Eisen J.A."/>
            <person name="Coyne R.S."/>
            <person name="Wu M."/>
            <person name="Wu D."/>
            <person name="Thiagarajan M."/>
            <person name="Wortman J.R."/>
            <person name="Badger J.H."/>
            <person name="Ren Q."/>
            <person name="Amedeo P."/>
            <person name="Jones K.M."/>
            <person name="Tallon L.J."/>
            <person name="Delcher A.L."/>
            <person name="Salzberg S.L."/>
            <person name="Silva J.C."/>
            <person name="Haas B.J."/>
            <person name="Majoros W.H."/>
            <person name="Farzad M."/>
            <person name="Carlton J.M."/>
            <person name="Smith R.K. Jr."/>
            <person name="Garg J."/>
            <person name="Pearlman R.E."/>
            <person name="Karrer K.M."/>
            <person name="Sun L."/>
            <person name="Manning G."/>
            <person name="Elde N.C."/>
            <person name="Turkewitz A.P."/>
            <person name="Asai D.J."/>
            <person name="Wilkes D.E."/>
            <person name="Wang Y."/>
            <person name="Cai H."/>
            <person name="Collins K."/>
            <person name="Stewart B.A."/>
            <person name="Lee S.R."/>
            <person name="Wilamowska K."/>
            <person name="Weinberg Z."/>
            <person name="Ruzzo W.L."/>
            <person name="Wloga D."/>
            <person name="Gaertig J."/>
            <person name="Frankel J."/>
            <person name="Tsao C.-C."/>
            <person name="Gorovsky M.A."/>
            <person name="Keeling P.J."/>
            <person name="Waller R.F."/>
            <person name="Patron N.J."/>
            <person name="Cherry J.M."/>
            <person name="Stover N.A."/>
            <person name="Krieger C.J."/>
            <person name="del Toro C."/>
            <person name="Ryder H.F."/>
            <person name="Williamson S.C."/>
            <person name="Barbeau R.A."/>
            <person name="Hamilton E.P."/>
            <person name="Orias E."/>
        </authorList>
    </citation>
    <scope>NUCLEOTIDE SEQUENCE [LARGE SCALE GENOMIC DNA]</scope>
    <source>
        <strain evidence="3">SB210</strain>
    </source>
</reference>
<dbReference type="InParanoid" id="Q22UR2"/>
<dbReference type="HOGENOM" id="CLU_000949_0_0_1"/>